<organism evidence="1 2">
    <name type="scientific">Pseudoalteromonas rubra</name>
    <dbReference type="NCBI Taxonomy" id="43658"/>
    <lineage>
        <taxon>Bacteria</taxon>
        <taxon>Pseudomonadati</taxon>
        <taxon>Pseudomonadota</taxon>
        <taxon>Gammaproteobacteria</taxon>
        <taxon>Alteromonadales</taxon>
        <taxon>Pseudoalteromonadaceae</taxon>
        <taxon>Pseudoalteromonas</taxon>
    </lineage>
</organism>
<dbReference type="InterPro" id="IPR025695">
    <property type="entry name" value="DoxX-like"/>
</dbReference>
<protein>
    <submittedName>
        <fullName evidence="1">Uncharacterized protein</fullName>
    </submittedName>
</protein>
<name>A0A5S3WLL7_9GAMM</name>
<accession>A0A5S3WLL7</accession>
<comment type="caution">
    <text evidence="1">The sequence shown here is derived from an EMBL/GenBank/DDBJ whole genome shotgun (WGS) entry which is preliminary data.</text>
</comment>
<dbReference type="AlphaFoldDB" id="A0A5S3WLL7"/>
<dbReference type="Pfam" id="PF13781">
    <property type="entry name" value="DoxX_3"/>
    <property type="match status" value="1"/>
</dbReference>
<proteinExistence type="predicted"/>
<sequence length="53" mass="5744">MNIIALVGLLLAVAVLQPVILFEAFNPLTTNLPLIVLSALLLPKVPFKKDNFS</sequence>
<evidence type="ECO:0000313" key="1">
    <source>
        <dbReference type="EMBL" id="TMP27724.1"/>
    </source>
</evidence>
<gene>
    <name evidence="1" type="ORF">CWB99_13605</name>
</gene>
<dbReference type="Proteomes" id="UP000310249">
    <property type="component" value="Unassembled WGS sequence"/>
</dbReference>
<dbReference type="EMBL" id="PNCI01000030">
    <property type="protein sequence ID" value="TMP27724.1"/>
    <property type="molecule type" value="Genomic_DNA"/>
</dbReference>
<reference evidence="2" key="2">
    <citation type="submission" date="2019-06" db="EMBL/GenBank/DDBJ databases">
        <title>Co-occurence of chitin degradation, pigmentation and bioactivity in marine Pseudoalteromonas.</title>
        <authorList>
            <person name="Sonnenschein E.C."/>
            <person name="Bech P.K."/>
        </authorList>
    </citation>
    <scope>NUCLEOTIDE SEQUENCE [LARGE SCALE GENOMIC DNA]</scope>
    <source>
        <strain evidence="2">S2676</strain>
    </source>
</reference>
<evidence type="ECO:0000313" key="2">
    <source>
        <dbReference type="Proteomes" id="UP000310249"/>
    </source>
</evidence>
<reference evidence="1 2" key="1">
    <citation type="submission" date="2018-01" db="EMBL/GenBank/DDBJ databases">
        <authorList>
            <person name="Paulsen S."/>
            <person name="Gram L.K."/>
        </authorList>
    </citation>
    <scope>NUCLEOTIDE SEQUENCE [LARGE SCALE GENOMIC DNA]</scope>
    <source>
        <strain evidence="1 2">S2676</strain>
    </source>
</reference>